<keyword evidence="8" id="KW-1185">Reference proteome</keyword>
<evidence type="ECO:0000313" key="7">
    <source>
        <dbReference type="EMBL" id="KAL2833069.1"/>
    </source>
</evidence>
<feature type="domain" description="Enoyl reductase (ER)" evidence="6">
    <location>
        <begin position="19"/>
        <end position="356"/>
    </location>
</feature>
<name>A0ABR4J0M9_9EURO</name>
<dbReference type="Gene3D" id="3.90.180.10">
    <property type="entry name" value="Medium-chain alcohol dehydrogenases, catalytic domain"/>
    <property type="match status" value="1"/>
</dbReference>
<dbReference type="Gene3D" id="3.40.50.720">
    <property type="entry name" value="NAD(P)-binding Rossmann-like Domain"/>
    <property type="match status" value="1"/>
</dbReference>
<dbReference type="InterPro" id="IPR013154">
    <property type="entry name" value="ADH-like_N"/>
</dbReference>
<keyword evidence="4" id="KW-0521">NADP</keyword>
<dbReference type="Pfam" id="PF08240">
    <property type="entry name" value="ADH_N"/>
    <property type="match status" value="1"/>
</dbReference>
<comment type="similarity">
    <text evidence="1">Belongs to the zinc-containing alcohol dehydrogenase family.</text>
</comment>
<dbReference type="Proteomes" id="UP001610446">
    <property type="component" value="Unassembled WGS sequence"/>
</dbReference>
<keyword evidence="5" id="KW-0560">Oxidoreductase</keyword>
<dbReference type="SUPFAM" id="SSF50129">
    <property type="entry name" value="GroES-like"/>
    <property type="match status" value="1"/>
</dbReference>
<dbReference type="InterPro" id="IPR020843">
    <property type="entry name" value="ER"/>
</dbReference>
<dbReference type="InterPro" id="IPR011032">
    <property type="entry name" value="GroES-like_sf"/>
</dbReference>
<evidence type="ECO:0000256" key="2">
    <source>
        <dbReference type="ARBA" id="ARBA00011245"/>
    </source>
</evidence>
<proteinExistence type="inferred from homology"/>
<evidence type="ECO:0000256" key="3">
    <source>
        <dbReference type="ARBA" id="ARBA00022741"/>
    </source>
</evidence>
<organism evidence="7 8">
    <name type="scientific">Aspergillus pseudoustus</name>
    <dbReference type="NCBI Taxonomy" id="1810923"/>
    <lineage>
        <taxon>Eukaryota</taxon>
        <taxon>Fungi</taxon>
        <taxon>Dikarya</taxon>
        <taxon>Ascomycota</taxon>
        <taxon>Pezizomycotina</taxon>
        <taxon>Eurotiomycetes</taxon>
        <taxon>Eurotiomycetidae</taxon>
        <taxon>Eurotiales</taxon>
        <taxon>Aspergillaceae</taxon>
        <taxon>Aspergillus</taxon>
        <taxon>Aspergillus subgen. Nidulantes</taxon>
    </lineage>
</organism>
<comment type="caution">
    <text evidence="7">The sequence shown here is derived from an EMBL/GenBank/DDBJ whole genome shotgun (WGS) entry which is preliminary data.</text>
</comment>
<protein>
    <recommendedName>
        <fullName evidence="6">Enoyl reductase (ER) domain-containing protein</fullName>
    </recommendedName>
</protein>
<dbReference type="CDD" id="cd08249">
    <property type="entry name" value="enoyl_reductase_like"/>
    <property type="match status" value="1"/>
</dbReference>
<dbReference type="SMART" id="SM00829">
    <property type="entry name" value="PKS_ER"/>
    <property type="match status" value="1"/>
</dbReference>
<comment type="subunit">
    <text evidence="2">Monomer.</text>
</comment>
<evidence type="ECO:0000256" key="4">
    <source>
        <dbReference type="ARBA" id="ARBA00022857"/>
    </source>
</evidence>
<dbReference type="EMBL" id="JBFXLU010000252">
    <property type="protein sequence ID" value="KAL2833069.1"/>
    <property type="molecule type" value="Genomic_DNA"/>
</dbReference>
<dbReference type="InterPro" id="IPR047122">
    <property type="entry name" value="Trans-enoyl_RdTase-like"/>
</dbReference>
<accession>A0ABR4J0M9</accession>
<dbReference type="Pfam" id="PF00107">
    <property type="entry name" value="ADH_zinc_N"/>
    <property type="match status" value="1"/>
</dbReference>
<evidence type="ECO:0000313" key="8">
    <source>
        <dbReference type="Proteomes" id="UP001610446"/>
    </source>
</evidence>
<reference evidence="7 8" key="1">
    <citation type="submission" date="2024-07" db="EMBL/GenBank/DDBJ databases">
        <title>Section-level genome sequencing and comparative genomics of Aspergillus sections Usti and Cavernicolus.</title>
        <authorList>
            <consortium name="Lawrence Berkeley National Laboratory"/>
            <person name="Nybo J.L."/>
            <person name="Vesth T.C."/>
            <person name="Theobald S."/>
            <person name="Frisvad J.C."/>
            <person name="Larsen T.O."/>
            <person name="Kjaerboelling I."/>
            <person name="Rothschild-Mancinelli K."/>
            <person name="Lyhne E.K."/>
            <person name="Kogle M.E."/>
            <person name="Barry K."/>
            <person name="Clum A."/>
            <person name="Na H."/>
            <person name="Ledsgaard L."/>
            <person name="Lin J."/>
            <person name="Lipzen A."/>
            <person name="Kuo A."/>
            <person name="Riley R."/>
            <person name="Mondo S."/>
            <person name="Labutti K."/>
            <person name="Haridas S."/>
            <person name="Pangalinan J."/>
            <person name="Salamov A.A."/>
            <person name="Simmons B.A."/>
            <person name="Magnuson J.K."/>
            <person name="Chen J."/>
            <person name="Drula E."/>
            <person name="Henrissat B."/>
            <person name="Wiebenga A."/>
            <person name="Lubbers R.J."/>
            <person name="Gomes A.C."/>
            <person name="Makela M.R."/>
            <person name="Stajich J."/>
            <person name="Grigoriev I.V."/>
            <person name="Mortensen U.H."/>
            <person name="De Vries R.P."/>
            <person name="Baker S.E."/>
            <person name="Andersen M.R."/>
        </authorList>
    </citation>
    <scope>NUCLEOTIDE SEQUENCE [LARGE SCALE GENOMIC DNA]</scope>
    <source>
        <strain evidence="7 8">CBS 123904</strain>
    </source>
</reference>
<dbReference type="InterPro" id="IPR013149">
    <property type="entry name" value="ADH-like_C"/>
</dbReference>
<evidence type="ECO:0000256" key="5">
    <source>
        <dbReference type="ARBA" id="ARBA00023002"/>
    </source>
</evidence>
<evidence type="ECO:0000256" key="1">
    <source>
        <dbReference type="ARBA" id="ARBA00008072"/>
    </source>
</evidence>
<dbReference type="InterPro" id="IPR036291">
    <property type="entry name" value="NAD(P)-bd_dom_sf"/>
</dbReference>
<dbReference type="PANTHER" id="PTHR45348">
    <property type="entry name" value="HYPOTHETICAL OXIDOREDUCTASE (EUROFUNG)"/>
    <property type="match status" value="1"/>
</dbReference>
<keyword evidence="3" id="KW-0547">Nucleotide-binding</keyword>
<dbReference type="SUPFAM" id="SSF51735">
    <property type="entry name" value="NAD(P)-binding Rossmann-fold domains"/>
    <property type="match status" value="1"/>
</dbReference>
<dbReference type="PANTHER" id="PTHR45348:SF1">
    <property type="entry name" value="TRANS-ENOYL REDUCTASE STHE"/>
    <property type="match status" value="1"/>
</dbReference>
<sequence length="359" mass="38728">MNGIQLPLRQTAIVGLEDGTLAISDKVPLPAVQDDMILVKNEAVALNPIDTKLVGKLCTEGAVAGMDFAGTVIALGNKVRSAAQIRLGDRVCGAVQGMHSLTPDVGAFAQYVGASDVVTLKLPDYLSMEQGASLGTGIGTVGLALFRSLKVPGTPIAPVPSASAKIVLVYGGSTATGTLAIQILKLTGHRPIATCSPRNFEQAKSYSAEAVFDYNDPNSAQEIKLYTKNNLKYVLDCISEPETMQFCYSCIGRAGGKYTGLEPYPEFLHTRPTVQPDWVLGPALLGKPIDWGEPFVRDGDPEMREFAHQWFTIAQQLLDEGRLKLHPLHVMDGGFQELLDGMDLLRKKMISGKKLVYRL</sequence>
<evidence type="ECO:0000259" key="6">
    <source>
        <dbReference type="SMART" id="SM00829"/>
    </source>
</evidence>
<gene>
    <name evidence="7" type="ORF">BJY01DRAFT_239629</name>
</gene>